<evidence type="ECO:0000313" key="2">
    <source>
        <dbReference type="Proteomes" id="UP001165120"/>
    </source>
</evidence>
<dbReference type="Pfam" id="PF12761">
    <property type="entry name" value="End3"/>
    <property type="match status" value="1"/>
</dbReference>
<protein>
    <submittedName>
        <fullName evidence="1">Unnamed protein product</fullName>
    </submittedName>
</protein>
<reference evidence="1" key="1">
    <citation type="submission" date="2023-04" db="EMBL/GenBank/DDBJ databases">
        <title>Candida boidinii NBRC 10035.</title>
        <authorList>
            <person name="Ichikawa N."/>
            <person name="Sato H."/>
            <person name="Tonouchi N."/>
        </authorList>
    </citation>
    <scope>NUCLEOTIDE SEQUENCE</scope>
    <source>
        <strain evidence="1">NBRC 10035</strain>
    </source>
</reference>
<name>A0A9W6T8C6_CANBO</name>
<comment type="caution">
    <text evidence="1">The sequence shown here is derived from an EMBL/GenBank/DDBJ whole genome shotgun (WGS) entry which is preliminary data.</text>
</comment>
<proteinExistence type="predicted"/>
<gene>
    <name evidence="1" type="ORF">Cboi02_000645700</name>
</gene>
<sequence length="81" mass="9362">MSPDKKDDKIAMEKYEYEQLLQYKNSQLTKISLNGSSNGFDLKSIVQDIDLVESQVKNLESFLVSKKDELLKLREEVSNFS</sequence>
<accession>A0A9W6T8C6</accession>
<dbReference type="GO" id="GO:0006897">
    <property type="term" value="P:endocytosis"/>
    <property type="evidence" value="ECO:0007669"/>
    <property type="project" value="InterPro"/>
</dbReference>
<evidence type="ECO:0000313" key="1">
    <source>
        <dbReference type="EMBL" id="GME80726.1"/>
    </source>
</evidence>
<dbReference type="EMBL" id="BSXN01004170">
    <property type="protein sequence ID" value="GME80726.1"/>
    <property type="molecule type" value="Genomic_DNA"/>
</dbReference>
<dbReference type="AlphaFoldDB" id="A0A9W6T8C6"/>
<dbReference type="Proteomes" id="UP001165120">
    <property type="component" value="Unassembled WGS sequence"/>
</dbReference>
<organism evidence="1 2">
    <name type="scientific">Candida boidinii</name>
    <name type="common">Yeast</name>
    <dbReference type="NCBI Taxonomy" id="5477"/>
    <lineage>
        <taxon>Eukaryota</taxon>
        <taxon>Fungi</taxon>
        <taxon>Dikarya</taxon>
        <taxon>Ascomycota</taxon>
        <taxon>Saccharomycotina</taxon>
        <taxon>Pichiomycetes</taxon>
        <taxon>Pichiales</taxon>
        <taxon>Pichiaceae</taxon>
        <taxon>Ogataea</taxon>
        <taxon>Ogataea/Candida clade</taxon>
    </lineage>
</organism>
<dbReference type="InterPro" id="IPR025604">
    <property type="entry name" value="End3"/>
</dbReference>
<dbReference type="GO" id="GO:0007015">
    <property type="term" value="P:actin filament organization"/>
    <property type="evidence" value="ECO:0007669"/>
    <property type="project" value="InterPro"/>
</dbReference>
<keyword evidence="2" id="KW-1185">Reference proteome</keyword>